<dbReference type="Pfam" id="PF00440">
    <property type="entry name" value="TetR_N"/>
    <property type="match status" value="1"/>
</dbReference>
<sequence length="182" mass="19226">MAYHHGDLRSALLREAAGIVAADGPDAVTLRELARRVGVSHAAPAHHFRDRRGLMTALAAEGFRQLGDALRAAPDFLAAAEAYVRFATGPGRGHYAVMFDPSRIDPADPALVAARAATDEVLLAGVATVEPRTPDSPLAAFALVHGLVMLHASGALERSYAGEDPVDLTRRIAQVLFSFPEG</sequence>
<evidence type="ECO:0000256" key="3">
    <source>
        <dbReference type="ARBA" id="ARBA00023163"/>
    </source>
</evidence>
<dbReference type="InterPro" id="IPR050109">
    <property type="entry name" value="HTH-type_TetR-like_transc_reg"/>
</dbReference>
<dbReference type="Pfam" id="PF13305">
    <property type="entry name" value="TetR_C_33"/>
    <property type="match status" value="1"/>
</dbReference>
<gene>
    <name evidence="6" type="primary">betI_2</name>
    <name evidence="6" type="ORF">BFL34_01605</name>
</gene>
<evidence type="ECO:0000259" key="5">
    <source>
        <dbReference type="PROSITE" id="PS50977"/>
    </source>
</evidence>
<evidence type="ECO:0000313" key="7">
    <source>
        <dbReference type="Proteomes" id="UP000194837"/>
    </source>
</evidence>
<evidence type="ECO:0000256" key="4">
    <source>
        <dbReference type="PROSITE-ProRule" id="PRU00335"/>
    </source>
</evidence>
<dbReference type="GO" id="GO:0003700">
    <property type="term" value="F:DNA-binding transcription factor activity"/>
    <property type="evidence" value="ECO:0007669"/>
    <property type="project" value="TreeGrafter"/>
</dbReference>
<reference evidence="6 7" key="1">
    <citation type="submission" date="2016-08" db="EMBL/GenBank/DDBJ databases">
        <title>Genome sequence of Clavibacter michiganensis spp strain CFBP7494.</title>
        <authorList>
            <person name="Thapa S.P."/>
            <person name="Coaker G."/>
            <person name="Jacques M.-A."/>
        </authorList>
    </citation>
    <scope>NUCLEOTIDE SEQUENCE [LARGE SCALE GENOMIC DNA]</scope>
    <source>
        <strain evidence="6">CFBP7494</strain>
    </source>
</reference>
<dbReference type="Gene3D" id="1.10.357.10">
    <property type="entry name" value="Tetracycline Repressor, domain 2"/>
    <property type="match status" value="1"/>
</dbReference>
<dbReference type="InterPro" id="IPR001647">
    <property type="entry name" value="HTH_TetR"/>
</dbReference>
<feature type="domain" description="HTH tetR-type" evidence="5">
    <location>
        <begin position="6"/>
        <end position="66"/>
    </location>
</feature>
<dbReference type="SUPFAM" id="SSF48498">
    <property type="entry name" value="Tetracyclin repressor-like, C-terminal domain"/>
    <property type="match status" value="1"/>
</dbReference>
<dbReference type="PANTHER" id="PTHR30055">
    <property type="entry name" value="HTH-TYPE TRANSCRIPTIONAL REGULATOR RUTR"/>
    <property type="match status" value="1"/>
</dbReference>
<dbReference type="Proteomes" id="UP000194837">
    <property type="component" value="Unassembled WGS sequence"/>
</dbReference>
<comment type="caution">
    <text evidence="6">The sequence shown here is derived from an EMBL/GenBank/DDBJ whole genome shotgun (WGS) entry which is preliminary data.</text>
</comment>
<dbReference type="InterPro" id="IPR025996">
    <property type="entry name" value="MT1864/Rv1816-like_C"/>
</dbReference>
<dbReference type="AlphaFoldDB" id="A0A251Y948"/>
<proteinExistence type="predicted"/>
<keyword evidence="1" id="KW-0805">Transcription regulation</keyword>
<accession>A0A251Y948</accession>
<organism evidence="6 7">
    <name type="scientific">Clavibacter michiganensis</name>
    <dbReference type="NCBI Taxonomy" id="28447"/>
    <lineage>
        <taxon>Bacteria</taxon>
        <taxon>Bacillati</taxon>
        <taxon>Actinomycetota</taxon>
        <taxon>Actinomycetes</taxon>
        <taxon>Micrococcales</taxon>
        <taxon>Microbacteriaceae</taxon>
        <taxon>Clavibacter</taxon>
    </lineage>
</organism>
<dbReference type="EMBL" id="MDJW01000008">
    <property type="protein sequence ID" value="OUE20787.1"/>
    <property type="molecule type" value="Genomic_DNA"/>
</dbReference>
<name>A0A251Y948_9MICO</name>
<dbReference type="PANTHER" id="PTHR30055:SF220">
    <property type="entry name" value="TETR-FAMILY REGULATORY PROTEIN"/>
    <property type="match status" value="1"/>
</dbReference>
<dbReference type="GO" id="GO:0000976">
    <property type="term" value="F:transcription cis-regulatory region binding"/>
    <property type="evidence" value="ECO:0007669"/>
    <property type="project" value="TreeGrafter"/>
</dbReference>
<dbReference type="PROSITE" id="PS50977">
    <property type="entry name" value="HTH_TETR_2"/>
    <property type="match status" value="1"/>
</dbReference>
<keyword evidence="2 4" id="KW-0238">DNA-binding</keyword>
<protein>
    <submittedName>
        <fullName evidence="6">HTH-type transcriptional regulator BetI</fullName>
    </submittedName>
</protein>
<evidence type="ECO:0000256" key="1">
    <source>
        <dbReference type="ARBA" id="ARBA00023015"/>
    </source>
</evidence>
<dbReference type="SUPFAM" id="SSF46689">
    <property type="entry name" value="Homeodomain-like"/>
    <property type="match status" value="1"/>
</dbReference>
<dbReference type="RefSeq" id="WP_086521356.1">
    <property type="nucleotide sequence ID" value="NZ_MDJW01000008.1"/>
</dbReference>
<evidence type="ECO:0000256" key="2">
    <source>
        <dbReference type="ARBA" id="ARBA00023125"/>
    </source>
</evidence>
<feature type="DNA-binding region" description="H-T-H motif" evidence="4">
    <location>
        <begin position="29"/>
        <end position="48"/>
    </location>
</feature>
<keyword evidence="3" id="KW-0804">Transcription</keyword>
<dbReference type="InterPro" id="IPR036271">
    <property type="entry name" value="Tet_transcr_reg_TetR-rel_C_sf"/>
</dbReference>
<dbReference type="InterPro" id="IPR009057">
    <property type="entry name" value="Homeodomain-like_sf"/>
</dbReference>
<evidence type="ECO:0000313" key="6">
    <source>
        <dbReference type="EMBL" id="OUE20787.1"/>
    </source>
</evidence>